<name>A0A919VG90_9CLOT</name>
<dbReference type="Proteomes" id="UP000679179">
    <property type="component" value="Unassembled WGS sequence"/>
</dbReference>
<keyword evidence="1" id="KW-0812">Transmembrane</keyword>
<sequence>MRKDEAIRVWMVLMTATCWAFALVGIAVEEHPMTLHTEFPIALSFRSGRDIVRKDEVISNGFVTAACCTLSFIGIAVEEQRVTLPTIPPVGLP</sequence>
<reference evidence="2" key="1">
    <citation type="submission" date="2021-03" db="EMBL/GenBank/DDBJ databases">
        <title>Taxonomic study of Clostridium polyendosporum from meadow-gley soil under rice.</title>
        <authorList>
            <person name="Kobayashi H."/>
            <person name="Tanizawa Y."/>
            <person name="Yagura M."/>
        </authorList>
    </citation>
    <scope>NUCLEOTIDE SEQUENCE</scope>
    <source>
        <strain evidence="2">JCM 30710</strain>
    </source>
</reference>
<keyword evidence="1" id="KW-0472">Membrane</keyword>
<organism evidence="2 3">
    <name type="scientific">Clostridium polyendosporum</name>
    <dbReference type="NCBI Taxonomy" id="69208"/>
    <lineage>
        <taxon>Bacteria</taxon>
        <taxon>Bacillati</taxon>
        <taxon>Bacillota</taxon>
        <taxon>Clostridia</taxon>
        <taxon>Eubacteriales</taxon>
        <taxon>Clostridiaceae</taxon>
        <taxon>Clostridium</taxon>
    </lineage>
</organism>
<keyword evidence="1" id="KW-1133">Transmembrane helix</keyword>
<dbReference type="AlphaFoldDB" id="A0A919VG90"/>
<evidence type="ECO:0000313" key="3">
    <source>
        <dbReference type="Proteomes" id="UP000679179"/>
    </source>
</evidence>
<evidence type="ECO:0000256" key="1">
    <source>
        <dbReference type="SAM" id="Phobius"/>
    </source>
</evidence>
<proteinExistence type="predicted"/>
<protein>
    <submittedName>
        <fullName evidence="2">Uncharacterized protein</fullName>
    </submittedName>
</protein>
<feature type="transmembrane region" description="Helical" evidence="1">
    <location>
        <begin position="7"/>
        <end position="28"/>
    </location>
</feature>
<keyword evidence="3" id="KW-1185">Reference proteome</keyword>
<gene>
    <name evidence="2" type="ORF">CPJCM30710_10320</name>
</gene>
<evidence type="ECO:0000313" key="2">
    <source>
        <dbReference type="EMBL" id="GIM28366.1"/>
    </source>
</evidence>
<comment type="caution">
    <text evidence="2">The sequence shown here is derived from an EMBL/GenBank/DDBJ whole genome shotgun (WGS) entry which is preliminary data.</text>
</comment>
<dbReference type="EMBL" id="BOPZ01000006">
    <property type="protein sequence ID" value="GIM28366.1"/>
    <property type="molecule type" value="Genomic_DNA"/>
</dbReference>
<accession>A0A919VG90</accession>